<dbReference type="RefSeq" id="WP_233339436.1">
    <property type="nucleotide sequence ID" value="NZ_JAJTVO010000018.1"/>
</dbReference>
<keyword evidence="1" id="KW-0378">Hydrolase</keyword>
<dbReference type="Pfam" id="PF13365">
    <property type="entry name" value="Trypsin_2"/>
    <property type="match status" value="1"/>
</dbReference>
<accession>A0AAW4YMV6</accession>
<reference evidence="1" key="1">
    <citation type="submission" date="2021-12" db="EMBL/GenBank/DDBJ databases">
        <authorList>
            <person name="Lv X."/>
        </authorList>
    </citation>
    <scope>NUCLEOTIDE SEQUENCE</scope>
    <source>
        <strain evidence="1">HF2106</strain>
    </source>
</reference>
<dbReference type="InterPro" id="IPR009003">
    <property type="entry name" value="Peptidase_S1_PA"/>
</dbReference>
<protein>
    <submittedName>
        <fullName evidence="1">Serine protease</fullName>
    </submittedName>
</protein>
<sequence>MKYPIDIRKAIYASVVPVRCDNERGTAFFVAPDTLVTARHIVAQNAVNGIPVIISTDKQVLCDVEYIAEEGVNVDVVLLRCKDYQQEDYLKLLAAEFNEDRQLTIVGYPKEFGNCSDIISMEVQDRLGNRKEDYDTTVVRTDSLAFTSYKGFSGSPVLNEKGSVIGITVNQLGGSLGYASIKSLATRFENHNVVVSKDWQSEDFSPCGRGTCQRQVEKAVDYAALRYNRDLHVSNAKMDEALDLFALRLSRANIEKELKQIESDALTYHFDFSDILQGYQKGYYEDLLEKLYDWRNEHEEKEFTSFTLKFFKGPFSELPTLIEQWKRSKNQMVLFRGKAGMGKTHYVCATAERLCKKMNVYLLFGSRFSEDQDFETQLYSMMGIGENALQKLNGKMIEEDSNALIIIDALNEGATENFWNVAMKRMETLLKRYGRIKLLITYREDEEFDLSIPCNIIELSGFEDNTQEAIQTYFAHYQIDDTDGNIQKRYFAEFSEPLFLTMFCVVASHNLRYMMDDFTYSDLFHQYIKYRNDLVSKGVDEDSHRNVTEKALLKFANYSLYYNQCKDIPRKKARHYADQICRNRLWSNNLLNWMLKENLMLSTGRNGDTLMFGYQKMGDFLMADIFAHNKMTDKNKVEFVLEKGTRREYASYRRFIIALLSEWKLTPQLLERKESKKMYRSIVDSLLHHGKNNPAIFEWMQKNNIFSVEILHHFLQDLTLDVFMSAHHVLKKVDMVYRDLAWSTMVNQKYSHRYDAQRFTDFIDIIPREDTDEGWSKIVILLCWMCTSPHPYVRGVVMRKLVEIFGNKPQMALFALNEFFDCNDPYVVQVITCAIYGYLLRKRDATEAAKIADLILHFFYQDHKAPEDILVRQWTMLTLALADELNGINTHFSAIRPPFVSKNPYDLVVDKAEEISKDYFGLSNGSWNMYKTLYGFSDFRRYVIGTNSRANSDVFLKKEGAHVKTLLLADIILMVANIAKHDFHWNDELGKLDDNVYSEGRYNNLTERFGKKYLWLALYKADALLSDHFKVADGCNYLYSPTENDIEPTPYPWHTREYSRIDPTILNASDAQAYTSFQVDELEDVQSETNEQWMSKEHQIPKPRLMLKDTDGSEWIVLTCYDGYRLDAEEGTVKDLFLFSNTAFIEYKELEIFWRWAAMQNFYGRWMPERRNGSIDYLWNEYPWAKTYKRNLRDVDDWENPSKGATFKINLSYEAQLQEEWIGLDETEMYLKEVSMPNHLVMEALNLYTAERGVIRVKSDNTIVARNFSIGKMNGLTMKKDYLDQYLTNNNLALVFYSLGEKYIIQKGTYQSMGQRYDLSGAYCYHDNSFDEIQPMHISNTL</sequence>
<evidence type="ECO:0000313" key="1">
    <source>
        <dbReference type="EMBL" id="MCE4122716.1"/>
    </source>
</evidence>
<keyword evidence="1" id="KW-0645">Protease</keyword>
<dbReference type="SUPFAM" id="SSF52540">
    <property type="entry name" value="P-loop containing nucleoside triphosphate hydrolases"/>
    <property type="match status" value="1"/>
</dbReference>
<evidence type="ECO:0000313" key="2">
    <source>
        <dbReference type="Proteomes" id="UP001200307"/>
    </source>
</evidence>
<name>A0AAW4YMV6_9BACT</name>
<comment type="caution">
    <text evidence="1">The sequence shown here is derived from an EMBL/GenBank/DDBJ whole genome shotgun (WGS) entry which is preliminary data.</text>
</comment>
<dbReference type="SUPFAM" id="SSF50494">
    <property type="entry name" value="Trypsin-like serine proteases"/>
    <property type="match status" value="1"/>
</dbReference>
<dbReference type="InterPro" id="IPR043504">
    <property type="entry name" value="Peptidase_S1_PA_chymotrypsin"/>
</dbReference>
<dbReference type="EMBL" id="JAJTVO010000018">
    <property type="protein sequence ID" value="MCE4122716.1"/>
    <property type="molecule type" value="Genomic_DNA"/>
</dbReference>
<dbReference type="GO" id="GO:0008233">
    <property type="term" value="F:peptidase activity"/>
    <property type="evidence" value="ECO:0007669"/>
    <property type="project" value="UniProtKB-KW"/>
</dbReference>
<dbReference type="InterPro" id="IPR027417">
    <property type="entry name" value="P-loop_NTPase"/>
</dbReference>
<dbReference type="Gene3D" id="2.40.10.10">
    <property type="entry name" value="Trypsin-like serine proteases"/>
    <property type="match status" value="2"/>
</dbReference>
<dbReference type="GO" id="GO:0006508">
    <property type="term" value="P:proteolysis"/>
    <property type="evidence" value="ECO:0007669"/>
    <property type="project" value="UniProtKB-KW"/>
</dbReference>
<proteinExistence type="predicted"/>
<gene>
    <name evidence="1" type="ORF">LYY06_10640</name>
</gene>
<dbReference type="Proteomes" id="UP001200307">
    <property type="component" value="Unassembled WGS sequence"/>
</dbReference>
<organism evidence="1 2">
    <name type="scientific">Segatella copri</name>
    <dbReference type="NCBI Taxonomy" id="165179"/>
    <lineage>
        <taxon>Bacteria</taxon>
        <taxon>Pseudomonadati</taxon>
        <taxon>Bacteroidota</taxon>
        <taxon>Bacteroidia</taxon>
        <taxon>Bacteroidales</taxon>
        <taxon>Prevotellaceae</taxon>
        <taxon>Segatella</taxon>
    </lineage>
</organism>
<dbReference type="Gene3D" id="3.40.50.300">
    <property type="entry name" value="P-loop containing nucleotide triphosphate hydrolases"/>
    <property type="match status" value="1"/>
</dbReference>